<accession>A0A7W2M5P4</accession>
<evidence type="ECO:0000259" key="1">
    <source>
        <dbReference type="Pfam" id="PF06439"/>
    </source>
</evidence>
<dbReference type="AlphaFoldDB" id="A0A7W2M5P4"/>
<dbReference type="Pfam" id="PF06439">
    <property type="entry name" value="3keto-disac_hyd"/>
    <property type="match status" value="1"/>
</dbReference>
<evidence type="ECO:0000313" key="2">
    <source>
        <dbReference type="EMBL" id="MBA6153180.1"/>
    </source>
</evidence>
<organism evidence="2 3">
    <name type="scientific">Gelidibacter maritimus</name>
    <dbReference type="NCBI Taxonomy" id="2761487"/>
    <lineage>
        <taxon>Bacteria</taxon>
        <taxon>Pseudomonadati</taxon>
        <taxon>Bacteroidota</taxon>
        <taxon>Flavobacteriia</taxon>
        <taxon>Flavobacteriales</taxon>
        <taxon>Flavobacteriaceae</taxon>
        <taxon>Gelidibacter</taxon>
    </lineage>
</organism>
<keyword evidence="3" id="KW-1185">Reference proteome</keyword>
<dbReference type="GO" id="GO:0016787">
    <property type="term" value="F:hydrolase activity"/>
    <property type="evidence" value="ECO:0007669"/>
    <property type="project" value="InterPro"/>
</dbReference>
<dbReference type="Proteomes" id="UP000541857">
    <property type="component" value="Unassembled WGS sequence"/>
</dbReference>
<proteinExistence type="predicted"/>
<dbReference type="RefSeq" id="WP_182205478.1">
    <property type="nucleotide sequence ID" value="NZ_JACGLT010000007.1"/>
</dbReference>
<reference evidence="2 3" key="1">
    <citation type="submission" date="2020-07" db="EMBL/GenBank/DDBJ databases">
        <title>Bacterium isolated from marine sediment.</title>
        <authorList>
            <person name="Shang D."/>
        </authorList>
    </citation>
    <scope>NUCLEOTIDE SEQUENCE [LARGE SCALE GENOMIC DNA]</scope>
    <source>
        <strain evidence="2 3">F6074</strain>
    </source>
</reference>
<gene>
    <name evidence="2" type="ORF">H3Z82_10620</name>
</gene>
<dbReference type="InterPro" id="IPR010496">
    <property type="entry name" value="AL/BT2_dom"/>
</dbReference>
<sequence length="272" mass="31266">MKKTMMSVLLAISLIACKDSNNAQQQTEEGSLTQEKSKSAIQKTEGEWLYLFDGTSLEGWRGYNEDEMPPGWVINNGELTYDTELGLEQDYTGGRDIIYGAEEFDNFELYLEWKLPKGGNSGIFYHIKEDYPAPYDTAPEYQLIDDDNYAQIHDLTGYNKSIGHTENLSELKPLNKTAADYAMHAPDLDKKKLNPVGEWNSSKIVFTPEKVEHWLNGEKVLSFVPWNDEWEEKKNSGKWKESPNYGKFKSGYIGLQDHASPIWFRNIKIRKL</sequence>
<name>A0A7W2M5P4_9FLAO</name>
<dbReference type="Gene3D" id="2.60.120.560">
    <property type="entry name" value="Exo-inulinase, domain 1"/>
    <property type="match status" value="1"/>
</dbReference>
<evidence type="ECO:0000313" key="3">
    <source>
        <dbReference type="Proteomes" id="UP000541857"/>
    </source>
</evidence>
<feature type="domain" description="3-keto-alpha-glucoside-1,2-lyase/3-keto-2-hydroxy-glucal hydratase" evidence="1">
    <location>
        <begin position="48"/>
        <end position="270"/>
    </location>
</feature>
<protein>
    <submittedName>
        <fullName evidence="2">DUF1080 domain-containing protein</fullName>
    </submittedName>
</protein>
<comment type="caution">
    <text evidence="2">The sequence shown here is derived from an EMBL/GenBank/DDBJ whole genome shotgun (WGS) entry which is preliminary data.</text>
</comment>
<dbReference type="EMBL" id="JACGLT010000007">
    <property type="protein sequence ID" value="MBA6153180.1"/>
    <property type="molecule type" value="Genomic_DNA"/>
</dbReference>
<dbReference type="PROSITE" id="PS51257">
    <property type="entry name" value="PROKAR_LIPOPROTEIN"/>
    <property type="match status" value="1"/>
</dbReference>